<evidence type="ECO:0000313" key="14">
    <source>
        <dbReference type="EMBL" id="MBC6490086.1"/>
    </source>
</evidence>
<keyword evidence="5 12" id="KW-0963">Cytoplasm</keyword>
<comment type="caution">
    <text evidence="14">The sequence shown here is derived from an EMBL/GenBank/DDBJ whole genome shotgun (WGS) entry which is preliminary data.</text>
</comment>
<keyword evidence="10 12" id="KW-0704">Schiff base</keyword>
<dbReference type="InterPro" id="IPR013785">
    <property type="entry name" value="Aldolase_TIM"/>
</dbReference>
<keyword evidence="9 12" id="KW-0456">Lyase</keyword>
<dbReference type="PANTHER" id="PTHR12128">
    <property type="entry name" value="DIHYDRODIPICOLINATE SYNTHASE"/>
    <property type="match status" value="1"/>
</dbReference>
<reference evidence="14 15" key="1">
    <citation type="submission" date="2016-07" db="EMBL/GenBank/DDBJ databases">
        <title>Genome analysis of Flavihumibacter stibioxidans YS-17.</title>
        <authorList>
            <person name="Shi K."/>
            <person name="Han Y."/>
            <person name="Wang G."/>
        </authorList>
    </citation>
    <scope>NUCLEOTIDE SEQUENCE [LARGE SCALE GENOMIC DNA]</scope>
    <source>
        <strain evidence="14 15">YS-17</strain>
    </source>
</reference>
<dbReference type="Gene3D" id="3.20.20.70">
    <property type="entry name" value="Aldolase class I"/>
    <property type="match status" value="1"/>
</dbReference>
<dbReference type="InterPro" id="IPR020625">
    <property type="entry name" value="Schiff_base-form_aldolases_AS"/>
</dbReference>
<evidence type="ECO:0000256" key="13">
    <source>
        <dbReference type="PIRNR" id="PIRNR001365"/>
    </source>
</evidence>
<comment type="subcellular location">
    <subcellularLocation>
        <location evidence="12">Cytoplasm</location>
    </subcellularLocation>
</comment>
<evidence type="ECO:0000256" key="6">
    <source>
        <dbReference type="ARBA" id="ARBA00022605"/>
    </source>
</evidence>
<protein>
    <recommendedName>
        <fullName evidence="4 12">4-hydroxy-tetrahydrodipicolinate synthase</fullName>
        <shortName evidence="12">HTPA synthase</shortName>
        <ecNumber evidence="4 12">4.3.3.7</ecNumber>
    </recommendedName>
</protein>
<evidence type="ECO:0000256" key="10">
    <source>
        <dbReference type="ARBA" id="ARBA00023270"/>
    </source>
</evidence>
<keyword evidence="8 12" id="KW-0457">Lysine biosynthesis</keyword>
<organism evidence="14 15">
    <name type="scientific">Flavihumibacter stibioxidans</name>
    <dbReference type="NCBI Taxonomy" id="1834163"/>
    <lineage>
        <taxon>Bacteria</taxon>
        <taxon>Pseudomonadati</taxon>
        <taxon>Bacteroidota</taxon>
        <taxon>Chitinophagia</taxon>
        <taxon>Chitinophagales</taxon>
        <taxon>Chitinophagaceae</taxon>
        <taxon>Flavihumibacter</taxon>
    </lineage>
</organism>
<name>A0ABR7M635_9BACT</name>
<dbReference type="CDD" id="cd00950">
    <property type="entry name" value="DHDPS"/>
    <property type="match status" value="1"/>
</dbReference>
<evidence type="ECO:0000256" key="7">
    <source>
        <dbReference type="ARBA" id="ARBA00022915"/>
    </source>
</evidence>
<dbReference type="EC" id="4.3.3.7" evidence="4 12"/>
<dbReference type="PIRSF" id="PIRSF001365">
    <property type="entry name" value="DHDPS"/>
    <property type="match status" value="1"/>
</dbReference>
<evidence type="ECO:0000313" key="15">
    <source>
        <dbReference type="Proteomes" id="UP000765802"/>
    </source>
</evidence>
<dbReference type="NCBIfam" id="TIGR00674">
    <property type="entry name" value="dapA"/>
    <property type="match status" value="1"/>
</dbReference>
<dbReference type="InterPro" id="IPR005263">
    <property type="entry name" value="DapA"/>
</dbReference>
<dbReference type="PRINTS" id="PR00146">
    <property type="entry name" value="DHPICSNTHASE"/>
</dbReference>
<dbReference type="InterPro" id="IPR002220">
    <property type="entry name" value="DapA-like"/>
</dbReference>
<feature type="site" description="Part of a proton relay during catalysis" evidence="12">
    <location>
        <position position="49"/>
    </location>
</feature>
<feature type="site" description="Part of a proton relay during catalysis" evidence="12">
    <location>
        <position position="112"/>
    </location>
</feature>
<evidence type="ECO:0000256" key="2">
    <source>
        <dbReference type="ARBA" id="ARBA00005120"/>
    </source>
</evidence>
<evidence type="ECO:0000256" key="11">
    <source>
        <dbReference type="ARBA" id="ARBA00047836"/>
    </source>
</evidence>
<evidence type="ECO:0000256" key="5">
    <source>
        <dbReference type="ARBA" id="ARBA00022490"/>
    </source>
</evidence>
<feature type="binding site" evidence="12">
    <location>
        <position position="50"/>
    </location>
    <ligand>
        <name>pyruvate</name>
        <dbReference type="ChEBI" id="CHEBI:15361"/>
    </ligand>
</feature>
<dbReference type="Proteomes" id="UP000765802">
    <property type="component" value="Unassembled WGS sequence"/>
</dbReference>
<dbReference type="Pfam" id="PF00701">
    <property type="entry name" value="DHDPS"/>
    <property type="match status" value="1"/>
</dbReference>
<evidence type="ECO:0000256" key="4">
    <source>
        <dbReference type="ARBA" id="ARBA00012086"/>
    </source>
</evidence>
<keyword evidence="7 12" id="KW-0220">Diaminopimelate biosynthesis</keyword>
<dbReference type="PROSITE" id="PS00666">
    <property type="entry name" value="DHDPS_2"/>
    <property type="match status" value="1"/>
</dbReference>
<comment type="catalytic activity">
    <reaction evidence="11 12">
        <text>L-aspartate 4-semialdehyde + pyruvate = (2S,4S)-4-hydroxy-2,3,4,5-tetrahydrodipicolinate + H2O + H(+)</text>
        <dbReference type="Rhea" id="RHEA:34171"/>
        <dbReference type="ChEBI" id="CHEBI:15361"/>
        <dbReference type="ChEBI" id="CHEBI:15377"/>
        <dbReference type="ChEBI" id="CHEBI:15378"/>
        <dbReference type="ChEBI" id="CHEBI:67139"/>
        <dbReference type="ChEBI" id="CHEBI:537519"/>
        <dbReference type="EC" id="4.3.3.7"/>
    </reaction>
</comment>
<dbReference type="SUPFAM" id="SSF51569">
    <property type="entry name" value="Aldolase"/>
    <property type="match status" value="1"/>
</dbReference>
<feature type="active site" description="Schiff-base intermediate with substrate" evidence="12">
    <location>
        <position position="167"/>
    </location>
</feature>
<evidence type="ECO:0000256" key="8">
    <source>
        <dbReference type="ARBA" id="ARBA00023154"/>
    </source>
</evidence>
<evidence type="ECO:0000256" key="12">
    <source>
        <dbReference type="HAMAP-Rule" id="MF_00418"/>
    </source>
</evidence>
<gene>
    <name evidence="12" type="primary">dapA</name>
    <name evidence="14" type="ORF">BC349_03830</name>
</gene>
<proteinExistence type="inferred from homology"/>
<dbReference type="SMART" id="SM01130">
    <property type="entry name" value="DHDPS"/>
    <property type="match status" value="1"/>
</dbReference>
<evidence type="ECO:0000256" key="9">
    <source>
        <dbReference type="ARBA" id="ARBA00023239"/>
    </source>
</evidence>
<keyword evidence="6 12" id="KW-0028">Amino-acid biosynthesis</keyword>
<comment type="subunit">
    <text evidence="12">Homotetramer; dimer of dimers.</text>
</comment>
<comment type="caution">
    <text evidence="12">Was originally thought to be a dihydrodipicolinate synthase (DHDPS), catalyzing the condensation of (S)-aspartate-beta-semialdehyde [(S)-ASA] and pyruvate to dihydrodipicolinate (DHDP). However, it was shown in E.coli that the product of the enzymatic reaction is not dihydrodipicolinate but in fact (4S)-4-hydroxy-2,3,4,5-tetrahydro-(2S)-dipicolinic acid (HTPA), and that the consecutive dehydration reaction leading to DHDP is not spontaneous but catalyzed by DapB.</text>
</comment>
<comment type="pathway">
    <text evidence="2 12">Amino-acid biosynthesis; L-lysine biosynthesis via DAP pathway; (S)-tetrahydrodipicolinate from L-aspartate: step 3/4.</text>
</comment>
<dbReference type="HAMAP" id="MF_00418">
    <property type="entry name" value="DapA"/>
    <property type="match status" value="1"/>
</dbReference>
<dbReference type="EMBL" id="MBUA01000001">
    <property type="protein sequence ID" value="MBC6490086.1"/>
    <property type="molecule type" value="Genomic_DNA"/>
</dbReference>
<accession>A0ABR7M635</accession>
<dbReference type="PANTHER" id="PTHR12128:SF66">
    <property type="entry name" value="4-HYDROXY-2-OXOGLUTARATE ALDOLASE, MITOCHONDRIAL"/>
    <property type="match status" value="1"/>
</dbReference>
<evidence type="ECO:0000256" key="3">
    <source>
        <dbReference type="ARBA" id="ARBA00007592"/>
    </source>
</evidence>
<sequence>MSLRQTLRGTGVAIVTPFTHSGDIDFNALENLINFIISNGVEYLVALGTTGETPTLSKEEKTDIVTFVFEKVNGRVPIVVGMGGNSTHEVARDLEKMPLEKAAAILSVSPYYNKPSQEGIYKHYEVVAAASPKPVILYNVPGRTGRNLDAATALKLAHEIPNIGGIKEAANNMVQCMHLLKDRPDHFLVVSGDDDLVMPQLACGMDGVISVAANCLPERFSNMVRAGLAFDFKKAKELNDSMLEAYHLLFAENNPAGVKAFLAELGLIQNHLRLPMVPLSEGLAKKVKIYLKSVAS</sequence>
<feature type="active site" description="Proton donor/acceptor" evidence="12">
    <location>
        <position position="138"/>
    </location>
</feature>
<evidence type="ECO:0000256" key="1">
    <source>
        <dbReference type="ARBA" id="ARBA00003294"/>
    </source>
</evidence>
<dbReference type="RefSeq" id="WP_187255410.1">
    <property type="nucleotide sequence ID" value="NZ_JBHULF010000006.1"/>
</dbReference>
<feature type="binding site" evidence="12">
    <location>
        <position position="209"/>
    </location>
    <ligand>
        <name>pyruvate</name>
        <dbReference type="ChEBI" id="CHEBI:15361"/>
    </ligand>
</feature>
<comment type="function">
    <text evidence="1 12">Catalyzes the condensation of (S)-aspartate-beta-semialdehyde [(S)-ASA] and pyruvate to 4-hydroxy-tetrahydrodipicolinate (HTPA).</text>
</comment>
<comment type="similarity">
    <text evidence="3 12 13">Belongs to the DapA family.</text>
</comment>
<keyword evidence="15" id="KW-1185">Reference proteome</keyword>